<accession>A0ABU8SPQ6</accession>
<reference evidence="2 3" key="1">
    <citation type="submission" date="2023-10" db="EMBL/GenBank/DDBJ databases">
        <title>Nicoliella lavandulae sp. nov. isolated from Lavandula angustifolia flowers.</title>
        <authorList>
            <person name="Alcantara C."/>
            <person name="Zuniga M."/>
            <person name="Landete J.M."/>
            <person name="Monedero V."/>
        </authorList>
    </citation>
    <scope>NUCLEOTIDE SEQUENCE [LARGE SCALE GENOMIC DNA]</scope>
    <source>
        <strain evidence="2 3">Es01</strain>
    </source>
</reference>
<comment type="caution">
    <text evidence="2">The sequence shown here is derived from an EMBL/GenBank/DDBJ whole genome shotgun (WGS) entry which is preliminary data.</text>
</comment>
<protein>
    <recommendedName>
        <fullName evidence="4">Knr4/Smi1-like domain-containing protein</fullName>
    </recommendedName>
</protein>
<dbReference type="EMBL" id="JAWMWH010000004">
    <property type="protein sequence ID" value="MEJ6401210.1"/>
    <property type="molecule type" value="Genomic_DNA"/>
</dbReference>
<evidence type="ECO:0000313" key="3">
    <source>
        <dbReference type="Proteomes" id="UP001370590"/>
    </source>
</evidence>
<name>A0ABU8SPQ6_9LACO</name>
<dbReference type="RefSeq" id="WP_339961060.1">
    <property type="nucleotide sequence ID" value="NZ_JAWMWH010000004.1"/>
</dbReference>
<dbReference type="Proteomes" id="UP001370590">
    <property type="component" value="Unassembled WGS sequence"/>
</dbReference>
<keyword evidence="3" id="KW-1185">Reference proteome</keyword>
<evidence type="ECO:0000313" key="2">
    <source>
        <dbReference type="EMBL" id="MEJ6401232.1"/>
    </source>
</evidence>
<proteinExistence type="predicted"/>
<dbReference type="EMBL" id="JAWMWH010000004">
    <property type="protein sequence ID" value="MEJ6401232.1"/>
    <property type="molecule type" value="Genomic_DNA"/>
</dbReference>
<organism evidence="2 3">
    <name type="scientific">Nicoliella lavandulae</name>
    <dbReference type="NCBI Taxonomy" id="3082954"/>
    <lineage>
        <taxon>Bacteria</taxon>
        <taxon>Bacillati</taxon>
        <taxon>Bacillota</taxon>
        <taxon>Bacilli</taxon>
        <taxon>Lactobacillales</taxon>
        <taxon>Lactobacillaceae</taxon>
        <taxon>Nicoliella</taxon>
    </lineage>
</organism>
<evidence type="ECO:0000313" key="1">
    <source>
        <dbReference type="EMBL" id="MEJ6401210.1"/>
    </source>
</evidence>
<sequence length="144" mass="16495">MIHILIDNRIFNELEYYYPSGTHYPIIPGDERIDEVIETLIRKLNPKETDEDDGFYQARIDDELASDPLLGIIDPDSLLYAGLMDWQKHTGKKLPIFHIREPLDVVCFLTHDTNADVVDMDLLDSNGSGAVKKDFLTFLNQISD</sequence>
<evidence type="ECO:0008006" key="4">
    <source>
        <dbReference type="Google" id="ProtNLM"/>
    </source>
</evidence>
<gene>
    <name evidence="1" type="ORF">R4146_08675</name>
    <name evidence="2" type="ORF">R4146_08790</name>
</gene>